<feature type="domain" description="Arginosuccinate synthase-like N-terminal" evidence="9">
    <location>
        <begin position="4"/>
        <end position="155"/>
    </location>
</feature>
<evidence type="ECO:0000313" key="12">
    <source>
        <dbReference type="Proteomes" id="UP000019277"/>
    </source>
</evidence>
<evidence type="ECO:0000256" key="6">
    <source>
        <dbReference type="ARBA" id="ARBA00022741"/>
    </source>
</evidence>
<gene>
    <name evidence="11" type="ORF">UO65_3791</name>
</gene>
<dbReference type="Gene3D" id="3.40.50.620">
    <property type="entry name" value="HUPs"/>
    <property type="match status" value="1"/>
</dbReference>
<evidence type="ECO:0000256" key="1">
    <source>
        <dbReference type="ARBA" id="ARBA00004967"/>
    </source>
</evidence>
<dbReference type="SUPFAM" id="SSF52402">
    <property type="entry name" value="Adenine nucleotide alpha hydrolases-like"/>
    <property type="match status" value="1"/>
</dbReference>
<evidence type="ECO:0000256" key="2">
    <source>
        <dbReference type="ARBA" id="ARBA00012286"/>
    </source>
</evidence>
<dbReference type="PANTHER" id="PTHR11587">
    <property type="entry name" value="ARGININOSUCCINATE SYNTHASE"/>
    <property type="match status" value="1"/>
</dbReference>
<evidence type="ECO:0000256" key="4">
    <source>
        <dbReference type="ARBA" id="ARBA00022598"/>
    </source>
</evidence>
<evidence type="ECO:0000259" key="10">
    <source>
        <dbReference type="Pfam" id="PF20979"/>
    </source>
</evidence>
<keyword evidence="12" id="KW-1185">Reference proteome</keyword>
<dbReference type="InterPro" id="IPR014729">
    <property type="entry name" value="Rossmann-like_a/b/a_fold"/>
</dbReference>
<evidence type="ECO:0000259" key="9">
    <source>
        <dbReference type="Pfam" id="PF00764"/>
    </source>
</evidence>
<keyword evidence="4 11" id="KW-0436">Ligase</keyword>
<dbReference type="InterPro" id="IPR048268">
    <property type="entry name" value="Arginosuc_syn_C"/>
</dbReference>
<dbReference type="eggNOG" id="COG0137">
    <property type="taxonomic scope" value="Bacteria"/>
</dbReference>
<evidence type="ECO:0000256" key="7">
    <source>
        <dbReference type="ARBA" id="ARBA00022840"/>
    </source>
</evidence>
<keyword evidence="6" id="KW-0547">Nucleotide-binding</keyword>
<keyword evidence="7" id="KW-0067">ATP-binding</keyword>
<dbReference type="PANTHER" id="PTHR11587:SF2">
    <property type="entry name" value="ARGININOSUCCINATE SYNTHASE"/>
    <property type="match status" value="1"/>
</dbReference>
<dbReference type="UniPathway" id="UPA00068">
    <property type="reaction ID" value="UER00113"/>
</dbReference>
<dbReference type="STRING" id="909613.UO65_3791"/>
<dbReference type="Pfam" id="PF20979">
    <property type="entry name" value="Arginosuc_syn_C"/>
    <property type="match status" value="1"/>
</dbReference>
<sequence length="429" mass="45652">MAGKCVLLYSGGLDSSYFMWWAAQRGIDLVALSVRLGAPDDPDADGLAALPDELGHPLRVVDATEAFVEEHVRPAIRANCLYQGIFPVSSTLSRPLMARIAVDLAREVGADCVVHTAEFHQNSCARFNNSIRALAPELVVGNPLLEERISRPEKLRALAGAVGERGIHSVDANIWARVIENGELDSVANRVPEHVFAWTRGPGRSTREPEELVLGFTGGVPTSLDGRALPLRDLLTELNARAGGFGIGRFNGVEDTRYGHKNHEVREAPAAAVVLAAHRHLEQVVLTGTELRVKAALDHEWTDLVVAGGWYSTLRAALDRFQERISLPVHGEVGVVLAPGSAYVSWVDSPAALGGVADGVDDLSGGLSFARAFDLGTAELTSRQHLGEFGGPRVLEDDGRNRATQGGSAVGGAAQGGAARVSSGTEQQR</sequence>
<dbReference type="Gene3D" id="3.90.1260.10">
    <property type="entry name" value="Argininosuccinate synthetase, chain A, domain 2"/>
    <property type="match status" value="1"/>
</dbReference>
<dbReference type="GO" id="GO:0000050">
    <property type="term" value="P:urea cycle"/>
    <property type="evidence" value="ECO:0007669"/>
    <property type="project" value="TreeGrafter"/>
</dbReference>
<proteinExistence type="predicted"/>
<dbReference type="EMBL" id="AYXG01000139">
    <property type="protein sequence ID" value="EWC60861.1"/>
    <property type="molecule type" value="Genomic_DNA"/>
</dbReference>
<dbReference type="InterPro" id="IPR024074">
    <property type="entry name" value="AS_cat/multimer_dom_body"/>
</dbReference>
<evidence type="ECO:0000256" key="5">
    <source>
        <dbReference type="ARBA" id="ARBA00022605"/>
    </source>
</evidence>
<dbReference type="GO" id="GO:0004055">
    <property type="term" value="F:argininosuccinate synthase activity"/>
    <property type="evidence" value="ECO:0007669"/>
    <property type="project" value="UniProtKB-EC"/>
</dbReference>
<dbReference type="InterPro" id="IPR048267">
    <property type="entry name" value="Arginosuc_syn_N"/>
</dbReference>
<dbReference type="EC" id="6.3.4.5" evidence="2"/>
<dbReference type="Pfam" id="PF00764">
    <property type="entry name" value="Arginosuc_synth"/>
    <property type="match status" value="1"/>
</dbReference>
<reference evidence="11 12" key="1">
    <citation type="journal article" date="2014" name="Genome Announc.">
        <title>Draft Genome Sequence of the Antitrypanosomally Active Sponge-Associated Bacterium Actinokineospora sp. Strain EG49.</title>
        <authorList>
            <person name="Harjes J."/>
            <person name="Ryu T."/>
            <person name="Abdelmohsen U.R."/>
            <person name="Moitinho-Silva L."/>
            <person name="Horn H."/>
            <person name="Ravasi T."/>
            <person name="Hentschel U."/>
        </authorList>
    </citation>
    <scope>NUCLEOTIDE SEQUENCE [LARGE SCALE GENOMIC DNA]</scope>
    <source>
        <strain evidence="11 12">EG49</strain>
    </source>
</reference>
<keyword evidence="3" id="KW-0055">Arginine biosynthesis</keyword>
<dbReference type="GO" id="GO:0005524">
    <property type="term" value="F:ATP binding"/>
    <property type="evidence" value="ECO:0007669"/>
    <property type="project" value="UniProtKB-KW"/>
</dbReference>
<name>W7IWN0_9PSEU</name>
<comment type="caution">
    <text evidence="11">The sequence shown here is derived from an EMBL/GenBank/DDBJ whole genome shotgun (WGS) entry which is preliminary data.</text>
</comment>
<dbReference type="AlphaFoldDB" id="W7IWN0"/>
<dbReference type="SUPFAM" id="SSF69864">
    <property type="entry name" value="Argininosuccinate synthetase, C-terminal domain"/>
    <property type="match status" value="1"/>
</dbReference>
<keyword evidence="5" id="KW-0028">Amino-acid biosynthesis</keyword>
<dbReference type="GO" id="GO:0000053">
    <property type="term" value="P:argininosuccinate metabolic process"/>
    <property type="evidence" value="ECO:0007669"/>
    <property type="project" value="TreeGrafter"/>
</dbReference>
<comment type="pathway">
    <text evidence="1">Amino-acid biosynthesis; L-arginine biosynthesis; L-arginine from L-ornithine and carbamoyl phosphate: step 2/3.</text>
</comment>
<evidence type="ECO:0000256" key="8">
    <source>
        <dbReference type="SAM" id="MobiDB-lite"/>
    </source>
</evidence>
<accession>W7IWN0</accession>
<evidence type="ECO:0000256" key="3">
    <source>
        <dbReference type="ARBA" id="ARBA00022571"/>
    </source>
</evidence>
<feature type="region of interest" description="Disordered" evidence="8">
    <location>
        <begin position="388"/>
        <end position="429"/>
    </location>
</feature>
<protein>
    <recommendedName>
        <fullName evidence="2">argininosuccinate synthase</fullName>
        <ecNumber evidence="2">6.3.4.5</ecNumber>
    </recommendedName>
</protein>
<dbReference type="GO" id="GO:0006526">
    <property type="term" value="P:L-arginine biosynthetic process"/>
    <property type="evidence" value="ECO:0007669"/>
    <property type="project" value="UniProtKB-UniPathway"/>
</dbReference>
<feature type="compositionally biased region" description="Low complexity" evidence="8">
    <location>
        <begin position="416"/>
        <end position="429"/>
    </location>
</feature>
<dbReference type="GO" id="GO:0005737">
    <property type="term" value="C:cytoplasm"/>
    <property type="evidence" value="ECO:0007669"/>
    <property type="project" value="TreeGrafter"/>
</dbReference>
<dbReference type="InterPro" id="IPR001518">
    <property type="entry name" value="Arginosuc_synth"/>
</dbReference>
<evidence type="ECO:0000313" key="11">
    <source>
        <dbReference type="EMBL" id="EWC60861.1"/>
    </source>
</evidence>
<feature type="domain" description="Arginosuccinate synthase C-terminal" evidence="10">
    <location>
        <begin position="168"/>
        <end position="353"/>
    </location>
</feature>
<organism evidence="11 12">
    <name type="scientific">Actinokineospora spheciospongiae</name>
    <dbReference type="NCBI Taxonomy" id="909613"/>
    <lineage>
        <taxon>Bacteria</taxon>
        <taxon>Bacillati</taxon>
        <taxon>Actinomycetota</taxon>
        <taxon>Actinomycetes</taxon>
        <taxon>Pseudonocardiales</taxon>
        <taxon>Pseudonocardiaceae</taxon>
        <taxon>Actinokineospora</taxon>
    </lineage>
</organism>
<dbReference type="Proteomes" id="UP000019277">
    <property type="component" value="Unassembled WGS sequence"/>
</dbReference>